<feature type="non-terminal residue" evidence="1">
    <location>
        <position position="136"/>
    </location>
</feature>
<dbReference type="GO" id="GO:0000307">
    <property type="term" value="C:cyclin-dependent protein kinase holoenzyme complex"/>
    <property type="evidence" value="ECO:0007669"/>
    <property type="project" value="TreeGrafter"/>
</dbReference>
<evidence type="ECO:0000313" key="2">
    <source>
        <dbReference type="Proteomes" id="UP000054144"/>
    </source>
</evidence>
<dbReference type="PANTHER" id="PTHR15615">
    <property type="match status" value="1"/>
</dbReference>
<dbReference type="GO" id="GO:0019901">
    <property type="term" value="F:protein kinase binding"/>
    <property type="evidence" value="ECO:0007669"/>
    <property type="project" value="InterPro"/>
</dbReference>
<name>A0A0D7A9A2_9AGAR</name>
<accession>A0A0D7A9A2</accession>
<dbReference type="GO" id="GO:0016538">
    <property type="term" value="F:cyclin-dependent protein serine/threonine kinase regulator activity"/>
    <property type="evidence" value="ECO:0007669"/>
    <property type="project" value="TreeGrafter"/>
</dbReference>
<keyword evidence="2" id="KW-1185">Reference proteome</keyword>
<protein>
    <submittedName>
        <fullName evidence="1">Uncharacterized protein</fullName>
    </submittedName>
</protein>
<evidence type="ECO:0000313" key="1">
    <source>
        <dbReference type="EMBL" id="KIY46954.1"/>
    </source>
</evidence>
<dbReference type="OrthoDB" id="10250320at2759"/>
<dbReference type="CDD" id="cd20557">
    <property type="entry name" value="CYCLIN_ScPCL1-like"/>
    <property type="match status" value="1"/>
</dbReference>
<dbReference type="AlphaFoldDB" id="A0A0D7A9A2"/>
<dbReference type="GO" id="GO:0005634">
    <property type="term" value="C:nucleus"/>
    <property type="evidence" value="ECO:0007669"/>
    <property type="project" value="TreeGrafter"/>
</dbReference>
<reference evidence="1 2" key="1">
    <citation type="journal article" date="2015" name="Fungal Genet. Biol.">
        <title>Evolution of novel wood decay mechanisms in Agaricales revealed by the genome sequences of Fistulina hepatica and Cylindrobasidium torrendii.</title>
        <authorList>
            <person name="Floudas D."/>
            <person name="Held B.W."/>
            <person name="Riley R."/>
            <person name="Nagy L.G."/>
            <person name="Koehler G."/>
            <person name="Ransdell A.S."/>
            <person name="Younus H."/>
            <person name="Chow J."/>
            <person name="Chiniquy J."/>
            <person name="Lipzen A."/>
            <person name="Tritt A."/>
            <person name="Sun H."/>
            <person name="Haridas S."/>
            <person name="LaButti K."/>
            <person name="Ohm R.A."/>
            <person name="Kues U."/>
            <person name="Blanchette R.A."/>
            <person name="Grigoriev I.V."/>
            <person name="Minto R.E."/>
            <person name="Hibbett D.S."/>
        </authorList>
    </citation>
    <scope>NUCLEOTIDE SEQUENCE [LARGE SCALE GENOMIC DNA]</scope>
    <source>
        <strain evidence="1 2">ATCC 64428</strain>
    </source>
</reference>
<dbReference type="Proteomes" id="UP000054144">
    <property type="component" value="Unassembled WGS sequence"/>
</dbReference>
<dbReference type="InterPro" id="IPR013922">
    <property type="entry name" value="Cyclin_PHO80-like"/>
</dbReference>
<proteinExistence type="predicted"/>
<dbReference type="PANTHER" id="PTHR15615:SF27">
    <property type="entry name" value="PHO85 CYCLIN CLG1"/>
    <property type="match status" value="1"/>
</dbReference>
<gene>
    <name evidence="1" type="ORF">FISHEDRAFT_23477</name>
</gene>
<feature type="non-terminal residue" evidence="1">
    <location>
        <position position="1"/>
    </location>
</feature>
<dbReference type="InterPro" id="IPR036915">
    <property type="entry name" value="Cyclin-like_sf"/>
</dbReference>
<dbReference type="EMBL" id="KN882019">
    <property type="protein sequence ID" value="KIY46954.1"/>
    <property type="molecule type" value="Genomic_DNA"/>
</dbReference>
<dbReference type="Gene3D" id="1.10.472.10">
    <property type="entry name" value="Cyclin-like"/>
    <property type="match status" value="1"/>
</dbReference>
<sequence length="136" mass="14895">SPLTSTSPSTMQVHPASLVHPAAHSPALLDLIQLPVTPAVIEYVIDCVARTVDYAIAPSQASSSRPPPSFNKFVTNVLTRAEVPMSTVLAALVYIDRSKRHLQIAVEQWAHERVFLGALMVASKYCHDSTLKNIHW</sequence>
<dbReference type="SUPFAM" id="SSF47954">
    <property type="entry name" value="Cyclin-like"/>
    <property type="match status" value="1"/>
</dbReference>
<organism evidence="1 2">
    <name type="scientific">Fistulina hepatica ATCC 64428</name>
    <dbReference type="NCBI Taxonomy" id="1128425"/>
    <lineage>
        <taxon>Eukaryota</taxon>
        <taxon>Fungi</taxon>
        <taxon>Dikarya</taxon>
        <taxon>Basidiomycota</taxon>
        <taxon>Agaricomycotina</taxon>
        <taxon>Agaricomycetes</taxon>
        <taxon>Agaricomycetidae</taxon>
        <taxon>Agaricales</taxon>
        <taxon>Fistulinaceae</taxon>
        <taxon>Fistulina</taxon>
    </lineage>
</organism>